<dbReference type="EMBL" id="LRGB01002190">
    <property type="protein sequence ID" value="KZS08723.1"/>
    <property type="molecule type" value="Genomic_DNA"/>
</dbReference>
<dbReference type="GO" id="GO:0005886">
    <property type="term" value="C:plasma membrane"/>
    <property type="evidence" value="ECO:0007669"/>
    <property type="project" value="UniProtKB-SubCell"/>
</dbReference>
<dbReference type="GO" id="GO:0001973">
    <property type="term" value="P:G protein-coupled adenosine receptor signaling pathway"/>
    <property type="evidence" value="ECO:0007669"/>
    <property type="project" value="TreeGrafter"/>
</dbReference>
<dbReference type="Gene3D" id="1.20.1070.10">
    <property type="entry name" value="Rhodopsin 7-helix transmembrane proteins"/>
    <property type="match status" value="1"/>
</dbReference>
<evidence type="ECO:0000256" key="8">
    <source>
        <dbReference type="ARBA" id="ARBA00023170"/>
    </source>
</evidence>
<evidence type="ECO:0000256" key="10">
    <source>
        <dbReference type="ARBA" id="ARBA00023224"/>
    </source>
</evidence>
<dbReference type="AlphaFoldDB" id="A0A164RJU6"/>
<dbReference type="Proteomes" id="UP000076858">
    <property type="component" value="Unassembled WGS sequence"/>
</dbReference>
<evidence type="ECO:0000256" key="5">
    <source>
        <dbReference type="ARBA" id="ARBA00022989"/>
    </source>
</evidence>
<feature type="transmembrane region" description="Helical" evidence="11">
    <location>
        <begin position="242"/>
        <end position="268"/>
    </location>
</feature>
<dbReference type="PROSITE" id="PS50262">
    <property type="entry name" value="G_PROTEIN_RECEP_F1_2"/>
    <property type="match status" value="1"/>
</dbReference>
<keyword evidence="10" id="KW-0807">Transducer</keyword>
<keyword evidence="4 11" id="KW-0812">Transmembrane</keyword>
<evidence type="ECO:0000256" key="3">
    <source>
        <dbReference type="ARBA" id="ARBA00022475"/>
    </source>
</evidence>
<dbReference type="Pfam" id="PF00001">
    <property type="entry name" value="7tm_1"/>
    <property type="match status" value="1"/>
</dbReference>
<dbReference type="GO" id="GO:0004930">
    <property type="term" value="F:G protein-coupled receptor activity"/>
    <property type="evidence" value="ECO:0007669"/>
    <property type="project" value="UniProtKB-KW"/>
</dbReference>
<feature type="transmembrane region" description="Helical" evidence="11">
    <location>
        <begin position="185"/>
        <end position="203"/>
    </location>
</feature>
<reference evidence="13 14" key="1">
    <citation type="submission" date="2016-03" db="EMBL/GenBank/DDBJ databases">
        <title>EvidentialGene: Evidence-directed Construction of Genes on Genomes.</title>
        <authorList>
            <person name="Gilbert D.G."/>
            <person name="Choi J.-H."/>
            <person name="Mockaitis K."/>
            <person name="Colbourne J."/>
            <person name="Pfrender M."/>
        </authorList>
    </citation>
    <scope>NUCLEOTIDE SEQUENCE [LARGE SCALE GENOMIC DNA]</scope>
    <source>
        <strain evidence="13 14">Xinb3</strain>
        <tissue evidence="13">Complete organism</tissue>
    </source>
</reference>
<gene>
    <name evidence="13" type="ORF">APZ42_027446</name>
</gene>
<feature type="transmembrane region" description="Helical" evidence="11">
    <location>
        <begin position="323"/>
        <end position="347"/>
    </location>
</feature>
<dbReference type="InterPro" id="IPR017452">
    <property type="entry name" value="GPCR_Rhodpsn_7TM"/>
</dbReference>
<organism evidence="13 14">
    <name type="scientific">Daphnia magna</name>
    <dbReference type="NCBI Taxonomy" id="35525"/>
    <lineage>
        <taxon>Eukaryota</taxon>
        <taxon>Metazoa</taxon>
        <taxon>Ecdysozoa</taxon>
        <taxon>Arthropoda</taxon>
        <taxon>Crustacea</taxon>
        <taxon>Branchiopoda</taxon>
        <taxon>Diplostraca</taxon>
        <taxon>Cladocera</taxon>
        <taxon>Anomopoda</taxon>
        <taxon>Daphniidae</taxon>
        <taxon>Daphnia</taxon>
    </lineage>
</organism>
<keyword evidence="7 11" id="KW-0472">Membrane</keyword>
<comment type="caution">
    <text evidence="13">The sequence shown here is derived from an EMBL/GenBank/DDBJ whole genome shotgun (WGS) entry which is preliminary data.</text>
</comment>
<evidence type="ECO:0000256" key="6">
    <source>
        <dbReference type="ARBA" id="ARBA00023040"/>
    </source>
</evidence>
<evidence type="ECO:0000256" key="1">
    <source>
        <dbReference type="ARBA" id="ARBA00004651"/>
    </source>
</evidence>
<feature type="domain" description="G-protein coupled receptors family 1 profile" evidence="12">
    <location>
        <begin position="194"/>
        <end position="509"/>
    </location>
</feature>
<feature type="transmembrane region" description="Helical" evidence="11">
    <location>
        <begin position="289"/>
        <end position="311"/>
    </location>
</feature>
<evidence type="ECO:0000256" key="2">
    <source>
        <dbReference type="ARBA" id="ARBA00010663"/>
    </source>
</evidence>
<dbReference type="PANTHER" id="PTHR24246:SF27">
    <property type="entry name" value="ADENOSINE RECEPTOR, ISOFORM A"/>
    <property type="match status" value="1"/>
</dbReference>
<dbReference type="PANTHER" id="PTHR24246">
    <property type="entry name" value="OLFACTORY RECEPTOR AND ADENOSINE RECEPTOR"/>
    <property type="match status" value="1"/>
</dbReference>
<dbReference type="SUPFAM" id="SSF81321">
    <property type="entry name" value="Family A G protein-coupled receptor-like"/>
    <property type="match status" value="1"/>
</dbReference>
<feature type="transmembrane region" description="Helical" evidence="11">
    <location>
        <begin position="450"/>
        <end position="470"/>
    </location>
</feature>
<evidence type="ECO:0000256" key="9">
    <source>
        <dbReference type="ARBA" id="ARBA00023180"/>
    </source>
</evidence>
<keyword evidence="14" id="KW-1185">Reference proteome</keyword>
<comment type="similarity">
    <text evidence="2">Belongs to the G-protein coupled receptor 1 family.</text>
</comment>
<accession>A0A164RJU6</accession>
<keyword evidence="5 11" id="KW-1133">Transmembrane helix</keyword>
<feature type="transmembrane region" description="Helical" evidence="11">
    <location>
        <begin position="215"/>
        <end position="236"/>
    </location>
</feature>
<evidence type="ECO:0000313" key="14">
    <source>
        <dbReference type="Proteomes" id="UP000076858"/>
    </source>
</evidence>
<dbReference type="InterPro" id="IPR000276">
    <property type="entry name" value="GPCR_Rhodpsn"/>
</dbReference>
<evidence type="ECO:0000256" key="11">
    <source>
        <dbReference type="SAM" id="Phobius"/>
    </source>
</evidence>
<comment type="subcellular location">
    <subcellularLocation>
        <location evidence="1">Cell membrane</location>
        <topology evidence="1">Multi-pass membrane protein</topology>
    </subcellularLocation>
</comment>
<name>A0A164RJU6_9CRUS</name>
<evidence type="ECO:0000313" key="13">
    <source>
        <dbReference type="EMBL" id="KZS08723.1"/>
    </source>
</evidence>
<protein>
    <recommendedName>
        <fullName evidence="12">G-protein coupled receptors family 1 profile domain-containing protein</fullName>
    </recommendedName>
</protein>
<dbReference type="GO" id="GO:0007189">
    <property type="term" value="P:adenylate cyclase-activating G protein-coupled receptor signaling pathway"/>
    <property type="evidence" value="ECO:0007669"/>
    <property type="project" value="TreeGrafter"/>
</dbReference>
<keyword evidence="3" id="KW-1003">Cell membrane</keyword>
<keyword evidence="6" id="KW-0297">G-protein coupled receptor</keyword>
<dbReference type="OrthoDB" id="6349158at2759"/>
<keyword evidence="9" id="KW-0325">Glycoprotein</keyword>
<evidence type="ECO:0000259" key="12">
    <source>
        <dbReference type="PROSITE" id="PS50262"/>
    </source>
</evidence>
<dbReference type="CDD" id="cd00637">
    <property type="entry name" value="7tm_classA_rhodopsin-like"/>
    <property type="match status" value="1"/>
</dbReference>
<proteinExistence type="inferred from homology"/>
<keyword evidence="8" id="KW-0675">Receptor</keyword>
<evidence type="ECO:0000256" key="4">
    <source>
        <dbReference type="ARBA" id="ARBA00022692"/>
    </source>
</evidence>
<sequence length="529" mass="59742">MAHMRLYSQWHFQSDGPQLYRWHLRPDVMVSPDASISGVNGISSYTSSGTSDFSAFDLRSIASALDVIQFLIIWIFILDGKLDPPPNVALNLSKKCTFLVRFVVFLAAQHCAKTLVVIGREISVLWKFPTAPVTVADDRDMKENSAVIVWSVIDPLESTNNNCILGAAHSPFPIEMDTFRSTCHILLVSTGVPLNLFIAIVIMAFKRLHNKPRNVLWLGVTFCNLFTLLTILIEFLAYHMQNALICLIFVSITGVAYTCLLFNLLLALIDRYAAIVHPLWHRQKVTVRWVVVGQSISFIFVVLLIKFPFIAQFSLPECDFYPVHAKIIAVCNFILFVLCIVAQTVVYHKTRQCFNSSQQRGDSRETTVTFVQSGPKTQRRDTSAEILVLPSSSTQSDSQLRRLPEAIVNINSPPANDNNQASLCTTGPVTLRRHHVGGNRQMEVEATWSLLMGVFSLLIFTFPTLVMAFIEWGCRMINGEDQCPPLISVILFYARELLLGHLVYNPVMYMIRNREFSSTVRERCFVISR</sequence>
<evidence type="ECO:0000256" key="7">
    <source>
        <dbReference type="ARBA" id="ARBA00023136"/>
    </source>
</evidence>
<feature type="transmembrane region" description="Helical" evidence="11">
    <location>
        <begin position="490"/>
        <end position="511"/>
    </location>
</feature>